<protein>
    <submittedName>
        <fullName evidence="1">Uncharacterized protein</fullName>
    </submittedName>
</protein>
<accession>A0A8J3K7S8</accession>
<evidence type="ECO:0000313" key="2">
    <source>
        <dbReference type="Proteomes" id="UP000619293"/>
    </source>
</evidence>
<keyword evidence="2" id="KW-1185">Reference proteome</keyword>
<comment type="caution">
    <text evidence="1">The sequence shown here is derived from an EMBL/GenBank/DDBJ whole genome shotgun (WGS) entry which is preliminary data.</text>
</comment>
<gene>
    <name evidence="1" type="ORF">Cch02nite_57390</name>
</gene>
<name>A0A8J3K7S8_9ACTN</name>
<sequence length="78" mass="8563">MTQPHEQSETCAQCGHPFDPHALVTTADDPADGGIMLCPVPGCECFSTWGMEGMPTVRVPDRFEIASIREKIQSQEQD</sequence>
<proteinExistence type="predicted"/>
<organism evidence="1 2">
    <name type="scientific">Catellatospora chokoriensis</name>
    <dbReference type="NCBI Taxonomy" id="310353"/>
    <lineage>
        <taxon>Bacteria</taxon>
        <taxon>Bacillati</taxon>
        <taxon>Actinomycetota</taxon>
        <taxon>Actinomycetes</taxon>
        <taxon>Micromonosporales</taxon>
        <taxon>Micromonosporaceae</taxon>
        <taxon>Catellatospora</taxon>
    </lineage>
</organism>
<dbReference type="RefSeq" id="WP_191841966.1">
    <property type="nucleotide sequence ID" value="NZ_BAAALB010000017.1"/>
</dbReference>
<dbReference type="AlphaFoldDB" id="A0A8J3K7S8"/>
<reference evidence="1 2" key="1">
    <citation type="submission" date="2021-01" db="EMBL/GenBank/DDBJ databases">
        <title>Whole genome shotgun sequence of Catellatospora chokoriensis NBRC 107358.</title>
        <authorList>
            <person name="Komaki H."/>
            <person name="Tamura T."/>
        </authorList>
    </citation>
    <scope>NUCLEOTIDE SEQUENCE [LARGE SCALE GENOMIC DNA]</scope>
    <source>
        <strain evidence="1 2">NBRC 107358</strain>
    </source>
</reference>
<evidence type="ECO:0000313" key="1">
    <source>
        <dbReference type="EMBL" id="GIF92295.1"/>
    </source>
</evidence>
<dbReference type="EMBL" id="BONG01000043">
    <property type="protein sequence ID" value="GIF92295.1"/>
    <property type="molecule type" value="Genomic_DNA"/>
</dbReference>
<dbReference type="Proteomes" id="UP000619293">
    <property type="component" value="Unassembled WGS sequence"/>
</dbReference>